<dbReference type="PANTHER" id="PTHR10815:SF13">
    <property type="entry name" value="METHYLATED-DNA--PROTEIN-CYSTEINE METHYLTRANSFERASE"/>
    <property type="match status" value="1"/>
</dbReference>
<evidence type="ECO:0000259" key="7">
    <source>
        <dbReference type="Pfam" id="PF01035"/>
    </source>
</evidence>
<feature type="domain" description="Methylated-DNA-[protein]-cysteine S-methyltransferase DNA binding" evidence="7">
    <location>
        <begin position="117"/>
        <end position="198"/>
    </location>
</feature>
<comment type="catalytic activity">
    <reaction evidence="1">
        <text>a 4-O-methyl-thymidine in DNA + L-cysteinyl-[protein] = a thymidine in DNA + S-methyl-L-cysteinyl-[protein]</text>
        <dbReference type="Rhea" id="RHEA:53428"/>
        <dbReference type="Rhea" id="RHEA-COMP:10131"/>
        <dbReference type="Rhea" id="RHEA-COMP:10132"/>
        <dbReference type="Rhea" id="RHEA-COMP:13555"/>
        <dbReference type="Rhea" id="RHEA-COMP:13556"/>
        <dbReference type="ChEBI" id="CHEBI:29950"/>
        <dbReference type="ChEBI" id="CHEBI:82612"/>
        <dbReference type="ChEBI" id="CHEBI:137386"/>
        <dbReference type="ChEBI" id="CHEBI:137387"/>
        <dbReference type="EC" id="2.1.1.63"/>
    </reaction>
</comment>
<dbReference type="Gene3D" id="1.10.10.10">
    <property type="entry name" value="Winged helix-like DNA-binding domain superfamily/Winged helix DNA-binding domain"/>
    <property type="match status" value="1"/>
</dbReference>
<protein>
    <submittedName>
        <fullName evidence="8">Methylated-DNA-[protein]-cysteine S-methyltransferase</fullName>
    </submittedName>
</protein>
<evidence type="ECO:0000256" key="1">
    <source>
        <dbReference type="ARBA" id="ARBA00001286"/>
    </source>
</evidence>
<evidence type="ECO:0000313" key="8">
    <source>
        <dbReference type="EMBL" id="SFU30276.1"/>
    </source>
</evidence>
<dbReference type="InterPro" id="IPR036631">
    <property type="entry name" value="MGMT_N_sf"/>
</dbReference>
<evidence type="ECO:0000256" key="4">
    <source>
        <dbReference type="ARBA" id="ARBA00022763"/>
    </source>
</evidence>
<dbReference type="InterPro" id="IPR001497">
    <property type="entry name" value="MethylDNA_cys_MeTrfase_AS"/>
</dbReference>
<dbReference type="PANTHER" id="PTHR10815">
    <property type="entry name" value="METHYLATED-DNA--PROTEIN-CYSTEINE METHYLTRANSFERASE"/>
    <property type="match status" value="1"/>
</dbReference>
<sequence>MEFLFNFCSPCNVATRVSGSVGVVGVMGKEWMIRQKSIRRVKPPEDYQAKLAAPFAVLGLRTDEDWLTDIEYLPPDTPTLAPQNPLAREVCNQLQAYLADPGFAFDLSLHVGGTIHQRRVWQAIQDIPAGATRSYAAIAMELHSAPRAVGQACGANRLPIVIPCHRVIAKSGGLGGFMNASDGLPLAIKRWLLKHEGI</sequence>
<dbReference type="NCBIfam" id="TIGR00589">
    <property type="entry name" value="ogt"/>
    <property type="match status" value="1"/>
</dbReference>
<dbReference type="SUPFAM" id="SSF46767">
    <property type="entry name" value="Methylated DNA-protein cysteine methyltransferase, C-terminal domain"/>
    <property type="match status" value="1"/>
</dbReference>
<dbReference type="InterPro" id="IPR036388">
    <property type="entry name" value="WH-like_DNA-bd_sf"/>
</dbReference>
<dbReference type="AlphaFoldDB" id="A0A1I7F280"/>
<evidence type="ECO:0000256" key="5">
    <source>
        <dbReference type="ARBA" id="ARBA00023204"/>
    </source>
</evidence>
<keyword evidence="4" id="KW-0227">DNA damage</keyword>
<dbReference type="InterPro" id="IPR036217">
    <property type="entry name" value="MethylDNA_cys_MeTrfase_DNAb"/>
</dbReference>
<gene>
    <name evidence="8" type="ORF">SAMN05216417_10159</name>
</gene>
<dbReference type="CDD" id="cd06445">
    <property type="entry name" value="ATase"/>
    <property type="match status" value="1"/>
</dbReference>
<keyword evidence="3 8" id="KW-0808">Transferase</keyword>
<dbReference type="InterPro" id="IPR014048">
    <property type="entry name" value="MethylDNA_cys_MeTrfase_DNA-bd"/>
</dbReference>
<dbReference type="GO" id="GO:0006281">
    <property type="term" value="P:DNA repair"/>
    <property type="evidence" value="ECO:0007669"/>
    <property type="project" value="UniProtKB-KW"/>
</dbReference>
<proteinExistence type="predicted"/>
<dbReference type="Pfam" id="PF01035">
    <property type="entry name" value="DNA_binding_1"/>
    <property type="match status" value="1"/>
</dbReference>
<dbReference type="Proteomes" id="UP000182649">
    <property type="component" value="Unassembled WGS sequence"/>
</dbReference>
<accession>A0A1I7F280</accession>
<evidence type="ECO:0000256" key="6">
    <source>
        <dbReference type="ARBA" id="ARBA00049348"/>
    </source>
</evidence>
<reference evidence="8 9" key="1">
    <citation type="submission" date="2016-10" db="EMBL/GenBank/DDBJ databases">
        <authorList>
            <person name="de Groot N.N."/>
        </authorList>
    </citation>
    <scope>NUCLEOTIDE SEQUENCE [LARGE SCALE GENOMIC DNA]</scope>
    <source>
        <strain evidence="8 9">Nl14</strain>
    </source>
</reference>
<dbReference type="SUPFAM" id="SSF53155">
    <property type="entry name" value="Methylated DNA-protein cysteine methyltransferase domain"/>
    <property type="match status" value="1"/>
</dbReference>
<keyword evidence="2 8" id="KW-0489">Methyltransferase</keyword>
<name>A0A1I7F280_9PROT</name>
<dbReference type="GO" id="GO:0032259">
    <property type="term" value="P:methylation"/>
    <property type="evidence" value="ECO:0007669"/>
    <property type="project" value="UniProtKB-KW"/>
</dbReference>
<evidence type="ECO:0000256" key="2">
    <source>
        <dbReference type="ARBA" id="ARBA00022603"/>
    </source>
</evidence>
<comment type="catalytic activity">
    <reaction evidence="6">
        <text>a 6-O-methyl-2'-deoxyguanosine in DNA + L-cysteinyl-[protein] = S-methyl-L-cysteinyl-[protein] + a 2'-deoxyguanosine in DNA</text>
        <dbReference type="Rhea" id="RHEA:24000"/>
        <dbReference type="Rhea" id="RHEA-COMP:10131"/>
        <dbReference type="Rhea" id="RHEA-COMP:10132"/>
        <dbReference type="Rhea" id="RHEA-COMP:11367"/>
        <dbReference type="Rhea" id="RHEA-COMP:11368"/>
        <dbReference type="ChEBI" id="CHEBI:29950"/>
        <dbReference type="ChEBI" id="CHEBI:82612"/>
        <dbReference type="ChEBI" id="CHEBI:85445"/>
        <dbReference type="ChEBI" id="CHEBI:85448"/>
        <dbReference type="EC" id="2.1.1.63"/>
    </reaction>
</comment>
<evidence type="ECO:0000256" key="3">
    <source>
        <dbReference type="ARBA" id="ARBA00022679"/>
    </source>
</evidence>
<evidence type="ECO:0000313" key="9">
    <source>
        <dbReference type="Proteomes" id="UP000182649"/>
    </source>
</evidence>
<keyword evidence="5" id="KW-0234">DNA repair</keyword>
<dbReference type="PROSITE" id="PS00374">
    <property type="entry name" value="MGMT"/>
    <property type="match status" value="1"/>
</dbReference>
<dbReference type="GO" id="GO:0003908">
    <property type="term" value="F:methylated-DNA-[protein]-cysteine S-methyltransferase activity"/>
    <property type="evidence" value="ECO:0007669"/>
    <property type="project" value="UniProtKB-EC"/>
</dbReference>
<dbReference type="EMBL" id="FPBZ01000001">
    <property type="protein sequence ID" value="SFU30276.1"/>
    <property type="molecule type" value="Genomic_DNA"/>
</dbReference>
<organism evidence="8 9">
    <name type="scientific">Nitrosospira multiformis</name>
    <dbReference type="NCBI Taxonomy" id="1231"/>
    <lineage>
        <taxon>Bacteria</taxon>
        <taxon>Pseudomonadati</taxon>
        <taxon>Pseudomonadota</taxon>
        <taxon>Betaproteobacteria</taxon>
        <taxon>Nitrosomonadales</taxon>
        <taxon>Nitrosomonadaceae</taxon>
        <taxon>Nitrosospira</taxon>
    </lineage>
</organism>